<protein>
    <submittedName>
        <fullName evidence="4">GNAT family acetyltransferase</fullName>
    </submittedName>
</protein>
<dbReference type="CDD" id="cd04301">
    <property type="entry name" value="NAT_SF"/>
    <property type="match status" value="1"/>
</dbReference>
<accession>A0ABP6LLF9</accession>
<evidence type="ECO:0000256" key="1">
    <source>
        <dbReference type="ARBA" id="ARBA00022679"/>
    </source>
</evidence>
<dbReference type="PROSITE" id="PS51186">
    <property type="entry name" value="GNAT"/>
    <property type="match status" value="1"/>
</dbReference>
<keyword evidence="2" id="KW-0012">Acyltransferase</keyword>
<dbReference type="Gene3D" id="3.40.630.30">
    <property type="match status" value="1"/>
</dbReference>
<evidence type="ECO:0000313" key="5">
    <source>
        <dbReference type="Proteomes" id="UP001500236"/>
    </source>
</evidence>
<dbReference type="PANTHER" id="PTHR43877">
    <property type="entry name" value="AMINOALKYLPHOSPHONATE N-ACETYLTRANSFERASE-RELATED-RELATED"/>
    <property type="match status" value="1"/>
</dbReference>
<dbReference type="InterPro" id="IPR016181">
    <property type="entry name" value="Acyl_CoA_acyltransferase"/>
</dbReference>
<evidence type="ECO:0000256" key="2">
    <source>
        <dbReference type="ARBA" id="ARBA00023315"/>
    </source>
</evidence>
<dbReference type="RefSeq" id="WP_344682292.1">
    <property type="nucleotide sequence ID" value="NZ_BAAAVT010000001.1"/>
</dbReference>
<dbReference type="InterPro" id="IPR050832">
    <property type="entry name" value="Bact_Acetyltransf"/>
</dbReference>
<dbReference type="InterPro" id="IPR000182">
    <property type="entry name" value="GNAT_dom"/>
</dbReference>
<evidence type="ECO:0000313" key="4">
    <source>
        <dbReference type="EMBL" id="GAA3049929.1"/>
    </source>
</evidence>
<dbReference type="SUPFAM" id="SSF55729">
    <property type="entry name" value="Acyl-CoA N-acyltransferases (Nat)"/>
    <property type="match status" value="1"/>
</dbReference>
<gene>
    <name evidence="4" type="ORF">GCM10010529_00070</name>
</gene>
<comment type="caution">
    <text evidence="4">The sequence shown here is derived from an EMBL/GenBank/DDBJ whole genome shotgun (WGS) entry which is preliminary data.</text>
</comment>
<dbReference type="EMBL" id="BAAAVT010000001">
    <property type="protein sequence ID" value="GAA3049929.1"/>
    <property type="molecule type" value="Genomic_DNA"/>
</dbReference>
<organism evidence="4 5">
    <name type="scientific">Nesterenkonia aethiopica</name>
    <dbReference type="NCBI Taxonomy" id="269144"/>
    <lineage>
        <taxon>Bacteria</taxon>
        <taxon>Bacillati</taxon>
        <taxon>Actinomycetota</taxon>
        <taxon>Actinomycetes</taxon>
        <taxon>Micrococcales</taxon>
        <taxon>Micrococcaceae</taxon>
        <taxon>Nesterenkonia</taxon>
    </lineage>
</organism>
<dbReference type="Pfam" id="PF00583">
    <property type="entry name" value="Acetyltransf_1"/>
    <property type="match status" value="1"/>
</dbReference>
<keyword evidence="1" id="KW-0808">Transferase</keyword>
<sequence length="153" mass="16833">MTGQPAGAAPGDVVELPTDAVPDAVALWHEAGLTRPWNDPEGDCRRALEGKESTVLCLPPSRASDGASGGRLRGTVMVGHDGHRGWIYYLAVRDDLRGQGLGERLVRAAEDWLRARGIPKLMLMVRRENQAVHAFYDRLDYTEQDVVTLGRFL</sequence>
<name>A0ABP6LLF9_9MICC</name>
<dbReference type="Proteomes" id="UP001500236">
    <property type="component" value="Unassembled WGS sequence"/>
</dbReference>
<evidence type="ECO:0000259" key="3">
    <source>
        <dbReference type="PROSITE" id="PS51186"/>
    </source>
</evidence>
<proteinExistence type="predicted"/>
<feature type="domain" description="N-acetyltransferase" evidence="3">
    <location>
        <begin position="11"/>
        <end position="153"/>
    </location>
</feature>
<reference evidence="5" key="1">
    <citation type="journal article" date="2019" name="Int. J. Syst. Evol. Microbiol.">
        <title>The Global Catalogue of Microorganisms (GCM) 10K type strain sequencing project: providing services to taxonomists for standard genome sequencing and annotation.</title>
        <authorList>
            <consortium name="The Broad Institute Genomics Platform"/>
            <consortium name="The Broad Institute Genome Sequencing Center for Infectious Disease"/>
            <person name="Wu L."/>
            <person name="Ma J."/>
        </authorList>
    </citation>
    <scope>NUCLEOTIDE SEQUENCE [LARGE SCALE GENOMIC DNA]</scope>
    <source>
        <strain evidence="5">JCM 14309</strain>
    </source>
</reference>
<keyword evidence="5" id="KW-1185">Reference proteome</keyword>
<dbReference type="NCBIfam" id="NF002959">
    <property type="entry name" value="PRK03624.1"/>
    <property type="match status" value="1"/>
</dbReference>
<dbReference type="PANTHER" id="PTHR43877:SF2">
    <property type="entry name" value="AMINOALKYLPHOSPHONATE N-ACETYLTRANSFERASE-RELATED"/>
    <property type="match status" value="1"/>
</dbReference>